<feature type="transmembrane region" description="Helical" evidence="4">
    <location>
        <begin position="320"/>
        <end position="343"/>
    </location>
</feature>
<dbReference type="InterPro" id="IPR003172">
    <property type="entry name" value="ML_dom"/>
</dbReference>
<gene>
    <name evidence="7" type="ORF">PLOB_00015627</name>
</gene>
<protein>
    <recommendedName>
        <fullName evidence="6">MD-2-related lipid-recognition domain-containing protein</fullName>
    </recommendedName>
</protein>
<dbReference type="SUPFAM" id="SSF81296">
    <property type="entry name" value="E set domains"/>
    <property type="match status" value="1"/>
</dbReference>
<dbReference type="InterPro" id="IPR014756">
    <property type="entry name" value="Ig_E-set"/>
</dbReference>
<keyword evidence="2" id="KW-0964">Secreted</keyword>
<feature type="transmembrane region" description="Helical" evidence="4">
    <location>
        <begin position="499"/>
        <end position="518"/>
    </location>
</feature>
<evidence type="ECO:0000256" key="1">
    <source>
        <dbReference type="ARBA" id="ARBA00004613"/>
    </source>
</evidence>
<dbReference type="InterPro" id="IPR033916">
    <property type="entry name" value="ML_Npc2-like"/>
</dbReference>
<feature type="chain" id="PRO_5046615570" description="MD-2-related lipid-recognition domain-containing protein" evidence="5">
    <location>
        <begin position="24"/>
        <end position="644"/>
    </location>
</feature>
<feature type="transmembrane region" description="Helical" evidence="4">
    <location>
        <begin position="393"/>
        <end position="415"/>
    </location>
</feature>
<name>A0ABN8R7W8_9CNID</name>
<dbReference type="Proteomes" id="UP001159405">
    <property type="component" value="Unassembled WGS sequence"/>
</dbReference>
<feature type="domain" description="MD-2-related lipid-recognition" evidence="6">
    <location>
        <begin position="28"/>
        <end position="152"/>
    </location>
</feature>
<dbReference type="CDD" id="cd00916">
    <property type="entry name" value="Npc2_like"/>
    <property type="match status" value="1"/>
</dbReference>
<proteinExistence type="predicted"/>
<evidence type="ECO:0000256" key="4">
    <source>
        <dbReference type="SAM" id="Phobius"/>
    </source>
</evidence>
<evidence type="ECO:0000256" key="5">
    <source>
        <dbReference type="SAM" id="SignalP"/>
    </source>
</evidence>
<dbReference type="PANTHER" id="PTHR16189">
    <property type="entry name" value="TRANSMEMBRANE PROTEIN 104-RELATED"/>
    <property type="match status" value="1"/>
</dbReference>
<feature type="transmembrane region" description="Helical" evidence="4">
    <location>
        <begin position="435"/>
        <end position="458"/>
    </location>
</feature>
<dbReference type="Pfam" id="PF02221">
    <property type="entry name" value="E1_DerP2_DerF2"/>
    <property type="match status" value="1"/>
</dbReference>
<feature type="transmembrane region" description="Helical" evidence="4">
    <location>
        <begin position="293"/>
        <end position="313"/>
    </location>
</feature>
<feature type="signal peptide" evidence="5">
    <location>
        <begin position="1"/>
        <end position="23"/>
    </location>
</feature>
<feature type="transmembrane region" description="Helical" evidence="4">
    <location>
        <begin position="568"/>
        <end position="588"/>
    </location>
</feature>
<dbReference type="SMART" id="SM00737">
    <property type="entry name" value="ML"/>
    <property type="match status" value="1"/>
</dbReference>
<feature type="transmembrane region" description="Helical" evidence="4">
    <location>
        <begin position="363"/>
        <end position="381"/>
    </location>
</feature>
<evidence type="ECO:0000259" key="6">
    <source>
        <dbReference type="SMART" id="SM00737"/>
    </source>
</evidence>
<evidence type="ECO:0000313" key="7">
    <source>
        <dbReference type="EMBL" id="CAH3175075.1"/>
    </source>
</evidence>
<keyword evidence="4" id="KW-0812">Transmembrane</keyword>
<dbReference type="PANTHER" id="PTHR16189:SF6">
    <property type="entry name" value="AMINO ACID TRANSPORTER TRANSMEMBRANE DOMAIN-CONTAINING PROTEIN"/>
    <property type="match status" value="1"/>
</dbReference>
<feature type="transmembrane region" description="Helical" evidence="4">
    <location>
        <begin position="263"/>
        <end position="281"/>
    </location>
</feature>
<comment type="caution">
    <text evidence="7">The sequence shown here is derived from an EMBL/GenBank/DDBJ whole genome shotgun (WGS) entry which is preliminary data.</text>
</comment>
<keyword evidence="4" id="KW-1133">Transmembrane helix</keyword>
<evidence type="ECO:0000313" key="8">
    <source>
        <dbReference type="Proteomes" id="UP001159405"/>
    </source>
</evidence>
<accession>A0ABN8R7W8</accession>
<reference evidence="7 8" key="1">
    <citation type="submission" date="2022-05" db="EMBL/GenBank/DDBJ databases">
        <authorList>
            <consortium name="Genoscope - CEA"/>
            <person name="William W."/>
        </authorList>
    </citation>
    <scope>NUCLEOTIDE SEQUENCE [LARGE SCALE GENOMIC DNA]</scope>
</reference>
<dbReference type="EMBL" id="CALNXK010000196">
    <property type="protein sequence ID" value="CAH3175075.1"/>
    <property type="molecule type" value="Genomic_DNA"/>
</dbReference>
<sequence>MSLNGGAIFLLGLMAFYGVVTEATPVEFGNCSDVTEHISAIAVDVTPCSTTPCEFKKGTNVTCTISFTPTEEVSNGTLKVYGKLGPVKVPFPLPNPNACSDHGLTCPLKSGVPVELTITLPVKSEYPAVTVVAQFELEDQSNNYVFCFQVVVKIVDAYENVLVVFYFVELLQRGYLAKRQLLGETLIPGDEDIPLNDVGGSVVEEEEEEEEEVNKPSDVEFEIRKVSGTVPLPIRENHQDTVHSQPSLHTLAELFLCHGLRQIFEVIILLMFISILISNALEASTLCDQLLNMNLVWIPAVLVWCSAFLTIFVNSLIVPFVSVLTFLNGCLFSTIAVCGSTLIGSQFNPKRNHSELEHVCQPLVLGTVALGVAVNILPVLFKKIRPSASQIRGFCWSVIAGIITCVMISVFWVARNGNISAILISKIIKSTFPDYSWLAVLIQVLVIVSVTASFLTVATGMKHFVDSWFESFYPTRQTNWQEMKSKWDGFYCRANMRRFLKVTILISLFGLVFAVATLNPNGTVTILKNFTSLTLNIELGVCVVLMLRRSHEHKFSHLRVPLPLSRPLYHLQYFMVAYFLVTLGFHVADIIQLLTYNQNSTSGVEFLANQTLTTFNITWNSSSLSDLHNRRWRINNILSTNETH</sequence>
<dbReference type="Gene3D" id="2.60.40.770">
    <property type="match status" value="1"/>
</dbReference>
<keyword evidence="8" id="KW-1185">Reference proteome</keyword>
<evidence type="ECO:0000256" key="3">
    <source>
        <dbReference type="ARBA" id="ARBA00022729"/>
    </source>
</evidence>
<evidence type="ECO:0000256" key="2">
    <source>
        <dbReference type="ARBA" id="ARBA00022525"/>
    </source>
</evidence>
<keyword evidence="3 5" id="KW-0732">Signal</keyword>
<keyword evidence="4" id="KW-0472">Membrane</keyword>
<organism evidence="7 8">
    <name type="scientific">Porites lobata</name>
    <dbReference type="NCBI Taxonomy" id="104759"/>
    <lineage>
        <taxon>Eukaryota</taxon>
        <taxon>Metazoa</taxon>
        <taxon>Cnidaria</taxon>
        <taxon>Anthozoa</taxon>
        <taxon>Hexacorallia</taxon>
        <taxon>Scleractinia</taxon>
        <taxon>Fungiina</taxon>
        <taxon>Poritidae</taxon>
        <taxon>Porites</taxon>
    </lineage>
</organism>
<comment type="subcellular location">
    <subcellularLocation>
        <location evidence="1">Secreted</location>
    </subcellularLocation>
</comment>